<comment type="caution">
    <text evidence="5">The sequence shown here is derived from an EMBL/GenBank/DDBJ whole genome shotgun (WGS) entry which is preliminary data.</text>
</comment>
<dbReference type="InterPro" id="IPR016032">
    <property type="entry name" value="Sig_transdc_resp-reg_C-effctor"/>
</dbReference>
<accession>A0A917ZAZ6</accession>
<dbReference type="PANTHER" id="PTHR43214">
    <property type="entry name" value="TWO-COMPONENT RESPONSE REGULATOR"/>
    <property type="match status" value="1"/>
</dbReference>
<name>A0A917ZAZ6_9ACTN</name>
<protein>
    <recommendedName>
        <fullName evidence="4">HTH luxR-type domain-containing protein</fullName>
    </recommendedName>
</protein>
<keyword evidence="2" id="KW-0238">DNA-binding</keyword>
<dbReference type="Proteomes" id="UP000641932">
    <property type="component" value="Unassembled WGS sequence"/>
</dbReference>
<dbReference type="CDD" id="cd06170">
    <property type="entry name" value="LuxR_C_like"/>
    <property type="match status" value="1"/>
</dbReference>
<dbReference type="InterPro" id="IPR039420">
    <property type="entry name" value="WalR-like"/>
</dbReference>
<dbReference type="SUPFAM" id="SSF46894">
    <property type="entry name" value="C-terminal effector domain of the bipartite response regulators"/>
    <property type="match status" value="1"/>
</dbReference>
<evidence type="ECO:0000313" key="6">
    <source>
        <dbReference type="Proteomes" id="UP000641932"/>
    </source>
</evidence>
<evidence type="ECO:0000256" key="2">
    <source>
        <dbReference type="ARBA" id="ARBA00023125"/>
    </source>
</evidence>
<dbReference type="AlphaFoldDB" id="A0A917ZAZ6"/>
<reference evidence="5" key="1">
    <citation type="journal article" date="2014" name="Int. J. Syst. Evol. Microbiol.">
        <title>Complete genome sequence of Corynebacterium casei LMG S-19264T (=DSM 44701T), isolated from a smear-ripened cheese.</title>
        <authorList>
            <consortium name="US DOE Joint Genome Institute (JGI-PGF)"/>
            <person name="Walter F."/>
            <person name="Albersmeier A."/>
            <person name="Kalinowski J."/>
            <person name="Ruckert C."/>
        </authorList>
    </citation>
    <scope>NUCLEOTIDE SEQUENCE</scope>
    <source>
        <strain evidence="5">CGMCC 4.7201</strain>
    </source>
</reference>
<dbReference type="SMART" id="SM00421">
    <property type="entry name" value="HTH_LUXR"/>
    <property type="match status" value="1"/>
</dbReference>
<organism evidence="5 6">
    <name type="scientific">Wenjunlia tyrosinilytica</name>
    <dbReference type="NCBI Taxonomy" id="1544741"/>
    <lineage>
        <taxon>Bacteria</taxon>
        <taxon>Bacillati</taxon>
        <taxon>Actinomycetota</taxon>
        <taxon>Actinomycetes</taxon>
        <taxon>Kitasatosporales</taxon>
        <taxon>Streptomycetaceae</taxon>
        <taxon>Wenjunlia</taxon>
    </lineage>
</organism>
<dbReference type="PROSITE" id="PS50043">
    <property type="entry name" value="HTH_LUXR_2"/>
    <property type="match status" value="1"/>
</dbReference>
<gene>
    <name evidence="5" type="ORF">GCM10012280_00780</name>
</gene>
<evidence type="ECO:0000313" key="5">
    <source>
        <dbReference type="EMBL" id="GGO79985.1"/>
    </source>
</evidence>
<feature type="domain" description="HTH luxR-type" evidence="4">
    <location>
        <begin position="168"/>
        <end position="230"/>
    </location>
</feature>
<dbReference type="PANTHER" id="PTHR43214:SF24">
    <property type="entry name" value="TRANSCRIPTIONAL REGULATORY PROTEIN NARL-RELATED"/>
    <property type="match status" value="1"/>
</dbReference>
<keyword evidence="3" id="KW-0804">Transcription</keyword>
<dbReference type="Pfam" id="PF00196">
    <property type="entry name" value="GerE"/>
    <property type="match status" value="1"/>
</dbReference>
<dbReference type="GO" id="GO:0006355">
    <property type="term" value="P:regulation of DNA-templated transcription"/>
    <property type="evidence" value="ECO:0007669"/>
    <property type="project" value="InterPro"/>
</dbReference>
<evidence type="ECO:0000256" key="1">
    <source>
        <dbReference type="ARBA" id="ARBA00023015"/>
    </source>
</evidence>
<evidence type="ECO:0000259" key="4">
    <source>
        <dbReference type="PROSITE" id="PS50043"/>
    </source>
</evidence>
<evidence type="ECO:0000256" key="3">
    <source>
        <dbReference type="ARBA" id="ARBA00023163"/>
    </source>
</evidence>
<dbReference type="EMBL" id="BMMS01000001">
    <property type="protein sequence ID" value="GGO79985.1"/>
    <property type="molecule type" value="Genomic_DNA"/>
</dbReference>
<keyword evidence="1" id="KW-0805">Transcription regulation</keyword>
<dbReference type="GO" id="GO:0003677">
    <property type="term" value="F:DNA binding"/>
    <property type="evidence" value="ECO:0007669"/>
    <property type="project" value="UniProtKB-KW"/>
</dbReference>
<dbReference type="InterPro" id="IPR000792">
    <property type="entry name" value="Tscrpt_reg_LuxR_C"/>
</dbReference>
<dbReference type="InterPro" id="IPR036388">
    <property type="entry name" value="WH-like_DNA-bd_sf"/>
</dbReference>
<sequence>MRALIESVVARRWEPPSGAQSLLETTADTEAAAQTLHTLLGEAKRSVKVVLPPDGASVDMLCRALRSLSETSPGAAAVRVQVLCSREFANRHKVAECTGMRPNIDVRFTDALLHGAVLIDKQIALTQSDPDPDQGSGSHATLVRAPAVVKALNALFASAWRRAAPLVVDRIRQELSQEILRCLREGYTDEAAARELGVSVRTYRRHVAEIMRALGANSRFQAGVYASELGLLPVDGRTDRRGSE</sequence>
<proteinExistence type="predicted"/>
<keyword evidence="6" id="KW-1185">Reference proteome</keyword>
<reference evidence="5" key="2">
    <citation type="submission" date="2020-09" db="EMBL/GenBank/DDBJ databases">
        <authorList>
            <person name="Sun Q."/>
            <person name="Zhou Y."/>
        </authorList>
    </citation>
    <scope>NUCLEOTIDE SEQUENCE</scope>
    <source>
        <strain evidence="5">CGMCC 4.7201</strain>
    </source>
</reference>
<dbReference type="Gene3D" id="1.10.10.10">
    <property type="entry name" value="Winged helix-like DNA-binding domain superfamily/Winged helix DNA-binding domain"/>
    <property type="match status" value="1"/>
</dbReference>